<dbReference type="AlphaFoldDB" id="A0A9N9DX69"/>
<protein>
    <submittedName>
        <fullName evidence="1">6716_t:CDS:1</fullName>
    </submittedName>
</protein>
<feature type="non-terminal residue" evidence="1">
    <location>
        <position position="1"/>
    </location>
</feature>
<proteinExistence type="predicted"/>
<evidence type="ECO:0000313" key="2">
    <source>
        <dbReference type="Proteomes" id="UP000789739"/>
    </source>
</evidence>
<organism evidence="1 2">
    <name type="scientific">Paraglomus brasilianum</name>
    <dbReference type="NCBI Taxonomy" id="144538"/>
    <lineage>
        <taxon>Eukaryota</taxon>
        <taxon>Fungi</taxon>
        <taxon>Fungi incertae sedis</taxon>
        <taxon>Mucoromycota</taxon>
        <taxon>Glomeromycotina</taxon>
        <taxon>Glomeromycetes</taxon>
        <taxon>Paraglomerales</taxon>
        <taxon>Paraglomeraceae</taxon>
        <taxon>Paraglomus</taxon>
    </lineage>
</organism>
<dbReference type="OrthoDB" id="2330504at2759"/>
<accession>A0A9N9DX69</accession>
<dbReference type="Proteomes" id="UP000789739">
    <property type="component" value="Unassembled WGS sequence"/>
</dbReference>
<gene>
    <name evidence="1" type="ORF">PBRASI_LOCUS10522</name>
</gene>
<comment type="caution">
    <text evidence="1">The sequence shown here is derived from an EMBL/GenBank/DDBJ whole genome shotgun (WGS) entry which is preliminary data.</text>
</comment>
<keyword evidence="2" id="KW-1185">Reference proteome</keyword>
<dbReference type="EMBL" id="CAJVPI010003233">
    <property type="protein sequence ID" value="CAG8656068.1"/>
    <property type="molecule type" value="Genomic_DNA"/>
</dbReference>
<sequence length="125" mass="14135">MSTASSNDESDTSRYHASLPLVLARDVTFSQFAKRVEIIKARRFFDYRNGTITIIELPTGEHEATHSEFSHLFMNAFNNAIPQDGVRGWGAKSLYTNLLSDEYEEPDACFIPKRLLDPLNPAQNP</sequence>
<evidence type="ECO:0000313" key="1">
    <source>
        <dbReference type="EMBL" id="CAG8656068.1"/>
    </source>
</evidence>
<name>A0A9N9DX69_9GLOM</name>
<reference evidence="1" key="1">
    <citation type="submission" date="2021-06" db="EMBL/GenBank/DDBJ databases">
        <authorList>
            <person name="Kallberg Y."/>
            <person name="Tangrot J."/>
            <person name="Rosling A."/>
        </authorList>
    </citation>
    <scope>NUCLEOTIDE SEQUENCE</scope>
    <source>
        <strain evidence="1">BR232B</strain>
    </source>
</reference>